<comment type="caution">
    <text evidence="4">Lacks conserved residue(s) required for the propagation of feature annotation.</text>
</comment>
<dbReference type="PROSITE" id="PS00137">
    <property type="entry name" value="SUBTILASE_HIS"/>
    <property type="match status" value="1"/>
</dbReference>
<comment type="similarity">
    <text evidence="4">Belongs to the peptidase S8 family.</text>
</comment>
<dbReference type="GO" id="GO:0006508">
    <property type="term" value="P:proteolysis"/>
    <property type="evidence" value="ECO:0007669"/>
    <property type="project" value="UniProtKB-KW"/>
</dbReference>
<organism evidence="6 7">
    <name type="scientific">Allacma fusca</name>
    <dbReference type="NCBI Taxonomy" id="39272"/>
    <lineage>
        <taxon>Eukaryota</taxon>
        <taxon>Metazoa</taxon>
        <taxon>Ecdysozoa</taxon>
        <taxon>Arthropoda</taxon>
        <taxon>Hexapoda</taxon>
        <taxon>Collembola</taxon>
        <taxon>Symphypleona</taxon>
        <taxon>Sminthuridae</taxon>
        <taxon>Allacma</taxon>
    </lineage>
</organism>
<evidence type="ECO:0000259" key="5">
    <source>
        <dbReference type="Pfam" id="PF00082"/>
    </source>
</evidence>
<evidence type="ECO:0000256" key="2">
    <source>
        <dbReference type="ARBA" id="ARBA00022801"/>
    </source>
</evidence>
<evidence type="ECO:0000256" key="3">
    <source>
        <dbReference type="ARBA" id="ARBA00022825"/>
    </source>
</evidence>
<dbReference type="InterPro" id="IPR050131">
    <property type="entry name" value="Peptidase_S8_subtilisin-like"/>
</dbReference>
<dbReference type="GO" id="GO:0004252">
    <property type="term" value="F:serine-type endopeptidase activity"/>
    <property type="evidence" value="ECO:0007669"/>
    <property type="project" value="TreeGrafter"/>
</dbReference>
<keyword evidence="7" id="KW-1185">Reference proteome</keyword>
<evidence type="ECO:0000313" key="6">
    <source>
        <dbReference type="EMBL" id="CAG7726800.1"/>
    </source>
</evidence>
<evidence type="ECO:0000256" key="1">
    <source>
        <dbReference type="ARBA" id="ARBA00022670"/>
    </source>
</evidence>
<gene>
    <name evidence="6" type="ORF">AFUS01_LOCUS15687</name>
</gene>
<dbReference type="Pfam" id="PF00082">
    <property type="entry name" value="Peptidase_S8"/>
    <property type="match status" value="1"/>
</dbReference>
<evidence type="ECO:0000256" key="4">
    <source>
        <dbReference type="PROSITE-ProRule" id="PRU01240"/>
    </source>
</evidence>
<dbReference type="PANTHER" id="PTHR43806">
    <property type="entry name" value="PEPTIDASE S8"/>
    <property type="match status" value="1"/>
</dbReference>
<reference evidence="6" key="1">
    <citation type="submission" date="2021-06" db="EMBL/GenBank/DDBJ databases">
        <authorList>
            <person name="Hodson N. C."/>
            <person name="Mongue J. A."/>
            <person name="Jaron S. K."/>
        </authorList>
    </citation>
    <scope>NUCLEOTIDE SEQUENCE</scope>
</reference>
<dbReference type="InterPro" id="IPR022398">
    <property type="entry name" value="Peptidase_S8_His-AS"/>
</dbReference>
<dbReference type="PROSITE" id="PS00138">
    <property type="entry name" value="SUBTILASE_SER"/>
    <property type="match status" value="1"/>
</dbReference>
<comment type="caution">
    <text evidence="6">The sequence shown here is derived from an EMBL/GenBank/DDBJ whole genome shotgun (WGS) entry which is preliminary data.</text>
</comment>
<feature type="domain" description="Peptidase S8/S53" evidence="5">
    <location>
        <begin position="4"/>
        <end position="239"/>
    </location>
</feature>
<protein>
    <recommendedName>
        <fullName evidence="5">Peptidase S8/S53 domain-containing protein</fullName>
    </recommendedName>
</protein>
<dbReference type="InterPro" id="IPR000209">
    <property type="entry name" value="Peptidase_S8/S53_dom"/>
</dbReference>
<accession>A0A8J2NZX5</accession>
<dbReference type="AlphaFoldDB" id="A0A8J2NZX5"/>
<keyword evidence="1" id="KW-0645">Protease</keyword>
<keyword evidence="3" id="KW-0720">Serine protease</keyword>
<dbReference type="Proteomes" id="UP000708208">
    <property type="component" value="Unassembled WGS sequence"/>
</dbReference>
<evidence type="ECO:0000313" key="7">
    <source>
        <dbReference type="Proteomes" id="UP000708208"/>
    </source>
</evidence>
<name>A0A8J2NZX5_9HEXA</name>
<dbReference type="InterPro" id="IPR023828">
    <property type="entry name" value="Peptidase_S8_Ser-AS"/>
</dbReference>
<sequence>MPHDVVGHGTHVTGNIAGREKGIGVAPGAQWISCLGCKADGCYEEDLLGCGQWAFCPTLTDGSAEDCSKAPALVSNSWGGGNEDPFYDPVLALWLEAGIVPVFAIGNSGPLCSTANSPGDSELAIGVGSINSVRQTSYFSSRGPTKVTQRIQPDVSAPGTDITSSYFLSTTSYYTMSGTSMATPHVAGVVALLLQADPTLTPAEIKTLLTENAVAHSSIGAVCNGKNDRTYPNNQAGYGLLEADVLLAAVKARKAQK</sequence>
<dbReference type="OrthoDB" id="1740355at2759"/>
<proteinExistence type="inferred from homology"/>
<dbReference type="PROSITE" id="PS51892">
    <property type="entry name" value="SUBTILASE"/>
    <property type="match status" value="1"/>
</dbReference>
<keyword evidence="2" id="KW-0378">Hydrolase</keyword>
<dbReference type="PANTHER" id="PTHR43806:SF67">
    <property type="entry name" value="EGF-LIKE DOMAIN-CONTAINING PROTEIN"/>
    <property type="match status" value="1"/>
</dbReference>
<dbReference type="EMBL" id="CAJVCH010140206">
    <property type="protein sequence ID" value="CAG7726800.1"/>
    <property type="molecule type" value="Genomic_DNA"/>
</dbReference>